<comment type="caution">
    <text evidence="7">The sequence shown here is derived from an EMBL/GenBank/DDBJ whole genome shotgun (WGS) entry which is preliminary data.</text>
</comment>
<evidence type="ECO:0000259" key="6">
    <source>
        <dbReference type="PROSITE" id="PS50853"/>
    </source>
</evidence>
<dbReference type="Pfam" id="PF05473">
    <property type="entry name" value="UL45"/>
    <property type="match status" value="1"/>
</dbReference>
<evidence type="ECO:0000259" key="5">
    <source>
        <dbReference type="PROSITE" id="PS50835"/>
    </source>
</evidence>
<keyword evidence="8" id="KW-1185">Reference proteome</keyword>
<evidence type="ECO:0000256" key="2">
    <source>
        <dbReference type="ARBA" id="ARBA00023157"/>
    </source>
</evidence>
<dbReference type="SUPFAM" id="SSF49265">
    <property type="entry name" value="Fibronectin type III"/>
    <property type="match status" value="2"/>
</dbReference>
<dbReference type="GO" id="GO:0005886">
    <property type="term" value="C:plasma membrane"/>
    <property type="evidence" value="ECO:0007669"/>
    <property type="project" value="TreeGrafter"/>
</dbReference>
<protein>
    <submittedName>
        <fullName evidence="7">Contactin</fullName>
    </submittedName>
</protein>
<dbReference type="SUPFAM" id="SSF56436">
    <property type="entry name" value="C-type lectin-like"/>
    <property type="match status" value="1"/>
</dbReference>
<dbReference type="STRING" id="6573.A0A210QJ01"/>
<feature type="domain" description="Fibronectin type-III" evidence="6">
    <location>
        <begin position="769"/>
        <end position="879"/>
    </location>
</feature>
<dbReference type="Pfam" id="PF07679">
    <property type="entry name" value="I-set"/>
    <property type="match status" value="1"/>
</dbReference>
<feature type="domain" description="Ig-like" evidence="5">
    <location>
        <begin position="388"/>
        <end position="482"/>
    </location>
</feature>
<dbReference type="PANTHER" id="PTHR44170:SF6">
    <property type="entry name" value="CONTACTIN"/>
    <property type="match status" value="1"/>
</dbReference>
<dbReference type="OrthoDB" id="3666223at2759"/>
<feature type="domain" description="Ig-like" evidence="5">
    <location>
        <begin position="182"/>
        <end position="267"/>
    </location>
</feature>
<dbReference type="Pfam" id="PF00041">
    <property type="entry name" value="fn3"/>
    <property type="match status" value="3"/>
</dbReference>
<dbReference type="SUPFAM" id="SSF48726">
    <property type="entry name" value="Immunoglobulin"/>
    <property type="match status" value="6"/>
</dbReference>
<dbReference type="PROSITE" id="PS50853">
    <property type="entry name" value="FN3"/>
    <property type="match status" value="4"/>
</dbReference>
<dbReference type="FunFam" id="2.60.40.10:FF:000035">
    <property type="entry name" value="Contactin 1"/>
    <property type="match status" value="1"/>
</dbReference>
<feature type="domain" description="Ig-like" evidence="5">
    <location>
        <begin position="269"/>
        <end position="367"/>
    </location>
</feature>
<dbReference type="InterPro" id="IPR036179">
    <property type="entry name" value="Ig-like_dom_sf"/>
</dbReference>
<sequence>MFWITLLLTASPIWGQTYDCPQDWFEHGDHCYHFSFNPLKTYLQAKELCEDYGAALLSIETTSEDVFIKNWLSQRDQAKNLWFTSGVYLGDGMFVWQSTGAELIDHLDYWTSINHMLKTGANIVYGYSGSSQSYGWMRTDGTHSLSYICEIPRKEVYRIIQEARDYSYGTFYTNPSLVPRGPEMYINPIDTEILGKTRLVFLECEAKGLPQPTYTWTRNSSQDVITPTTDIRYTLTNGRLSIQDPTESKDAGQYQCEAENRFGKIISAPVFLSFAFLGDFTNVDRAPTRPAEYSGAILECPTLQARSKAGLTYQWKRGREFIITDLNNYMFISQDGKLYFSEVTRSDNGEYYCITTLSSPSDSRNYIGSAQVPSRISREVNLDVIAQPSSEAAVQIQDSFIQVFPKIPIAGQTIALECFAYGSGNLKYSWTTPGKQDDRFSLLDSSRVLTIANARLGDSGTYSCTVRSRKTDTFGTKMFTLSIEAKPFFTLPLKSQHVGTGKQLTWRCEARSIPRAVYTWYKNGEPLLNTSDIVVIRNTLVIPALEKKHSGMYQCSADNIHGTTMSSAQLRVLEFPPTFNKSPLPSSMMGARLGNITIACNPEAAPYPMFTWLFGGNDMSLREGDTTSRIRMLANGDLLLTRLVDADGGVYTCKVENSLGSAMSTTNLKILTRTSISVPPVKREVIVNNTVFIPCRASHDPALDLIYTWQLNGHNLDVQRDTTYQLGGDGRGGLYIRSAQFRHQGEYTCTASTPVDQDFASSTLTVLGPPGEPAGVYNDIASPPPNPRTVRIKWSDGKLNGPPITFYMIEAKTNYSSKWYLQTMNVSYSSAIVVGDSDKRSALVDNLKPGVAYRFRVVAVNQYGFGTPSIPTDYKTIPAAPPEVPPKMVGGGGGKVGELRITWKPLPPEDQFGWGIGYLVEWKLRQIDIGTSRSMWAQARVYGNKSEYSTTVGADLPYVEYEVRVTPFNMFGDGKATLTAFIYSAEGLPVSTPTKVYADSYNSTAVSVHWKPVKNTIQSMKGRLRGYKVNYWLREGGDEMHAIQAIFYGDIDHAIIIGLLPDTWYYFNVQVFNTAGNGQKSEKYPQETDRYRPMRYPTEVHVHSHSTESAKVTFRGISTQVEEEPLRGYMIKYWETSDDIRQAKTLDVEKANAGIIYGLKKGIVYKLRVLGYSQGGEGKMSSPATLFTMAGGSIPYDPTSTDIMAAASSLSVSTTITVISWEGVIIVRIHYPYSVGVSLYSPDPFSLQRGS</sequence>
<dbReference type="EMBL" id="NEDP02003393">
    <property type="protein sequence ID" value="OWF48768.1"/>
    <property type="molecule type" value="Genomic_DNA"/>
</dbReference>
<evidence type="ECO:0000256" key="3">
    <source>
        <dbReference type="SAM" id="SignalP"/>
    </source>
</evidence>
<keyword evidence="2" id="KW-1015">Disulfide bond</keyword>
<dbReference type="InterPro" id="IPR007110">
    <property type="entry name" value="Ig-like_dom"/>
</dbReference>
<evidence type="ECO:0000313" key="8">
    <source>
        <dbReference type="Proteomes" id="UP000242188"/>
    </source>
</evidence>
<evidence type="ECO:0000259" key="4">
    <source>
        <dbReference type="PROSITE" id="PS50041"/>
    </source>
</evidence>
<dbReference type="InterPro" id="IPR003961">
    <property type="entry name" value="FN3_dom"/>
</dbReference>
<dbReference type="FunFam" id="2.60.40.10:FF:000064">
    <property type="entry name" value="Contactin 1"/>
    <property type="match status" value="1"/>
</dbReference>
<name>A0A210QJ01_MIZYE</name>
<keyword evidence="3" id="KW-0732">Signal</keyword>
<dbReference type="Pfam" id="PF13927">
    <property type="entry name" value="Ig_3"/>
    <property type="match status" value="4"/>
</dbReference>
<dbReference type="FunFam" id="2.60.40.10:FF:000028">
    <property type="entry name" value="Neuronal cell adhesion molecule"/>
    <property type="match status" value="1"/>
</dbReference>
<feature type="signal peptide" evidence="3">
    <location>
        <begin position="1"/>
        <end position="15"/>
    </location>
</feature>
<dbReference type="InterPro" id="IPR013098">
    <property type="entry name" value="Ig_I-set"/>
</dbReference>
<feature type="domain" description="C-type lectin" evidence="4">
    <location>
        <begin position="27"/>
        <end position="150"/>
    </location>
</feature>
<dbReference type="GO" id="GO:0030424">
    <property type="term" value="C:axon"/>
    <property type="evidence" value="ECO:0007669"/>
    <property type="project" value="TreeGrafter"/>
</dbReference>
<gene>
    <name evidence="7" type="ORF">KP79_PYT11985</name>
</gene>
<dbReference type="AlphaFoldDB" id="A0A210QJ01"/>
<organism evidence="7 8">
    <name type="scientific">Mizuhopecten yessoensis</name>
    <name type="common">Japanese scallop</name>
    <name type="synonym">Patinopecten yessoensis</name>
    <dbReference type="NCBI Taxonomy" id="6573"/>
    <lineage>
        <taxon>Eukaryota</taxon>
        <taxon>Metazoa</taxon>
        <taxon>Spiralia</taxon>
        <taxon>Lophotrochozoa</taxon>
        <taxon>Mollusca</taxon>
        <taxon>Bivalvia</taxon>
        <taxon>Autobranchia</taxon>
        <taxon>Pteriomorphia</taxon>
        <taxon>Pectinida</taxon>
        <taxon>Pectinoidea</taxon>
        <taxon>Pectinidae</taxon>
        <taxon>Mizuhopecten</taxon>
    </lineage>
</organism>
<feature type="domain" description="Fibronectin type-III" evidence="6">
    <location>
        <begin position="882"/>
        <end position="987"/>
    </location>
</feature>
<feature type="domain" description="Ig-like" evidence="5">
    <location>
        <begin position="487"/>
        <end position="571"/>
    </location>
</feature>
<dbReference type="FunFam" id="2.60.40.10:FF:000052">
    <property type="entry name" value="Contactin 1"/>
    <property type="match status" value="1"/>
</dbReference>
<dbReference type="InterPro" id="IPR016186">
    <property type="entry name" value="C-type_lectin-like/link_sf"/>
</dbReference>
<dbReference type="InterPro" id="IPR001304">
    <property type="entry name" value="C-type_lectin-like"/>
</dbReference>
<dbReference type="GO" id="GO:0098609">
    <property type="term" value="P:cell-cell adhesion"/>
    <property type="evidence" value="ECO:0007669"/>
    <property type="project" value="TreeGrafter"/>
</dbReference>
<dbReference type="InterPro" id="IPR036116">
    <property type="entry name" value="FN3_sf"/>
</dbReference>
<evidence type="ECO:0000256" key="1">
    <source>
        <dbReference type="ARBA" id="ARBA00022737"/>
    </source>
</evidence>
<dbReference type="PANTHER" id="PTHR44170">
    <property type="entry name" value="PROTEIN SIDEKICK"/>
    <property type="match status" value="1"/>
</dbReference>
<dbReference type="SMART" id="SM00060">
    <property type="entry name" value="FN3"/>
    <property type="match status" value="4"/>
</dbReference>
<accession>A0A210QJ01</accession>
<dbReference type="InterPro" id="IPR016187">
    <property type="entry name" value="CTDL_fold"/>
</dbReference>
<dbReference type="PROSITE" id="PS50041">
    <property type="entry name" value="C_TYPE_LECTIN_2"/>
    <property type="match status" value="1"/>
</dbReference>
<dbReference type="SMART" id="SM00408">
    <property type="entry name" value="IGc2"/>
    <property type="match status" value="5"/>
</dbReference>
<dbReference type="Gene3D" id="2.60.40.10">
    <property type="entry name" value="Immunoglobulins"/>
    <property type="match status" value="10"/>
</dbReference>
<dbReference type="Proteomes" id="UP000242188">
    <property type="component" value="Unassembled WGS sequence"/>
</dbReference>
<dbReference type="InterPro" id="IPR003599">
    <property type="entry name" value="Ig_sub"/>
</dbReference>
<dbReference type="SMART" id="SM00034">
    <property type="entry name" value="CLECT"/>
    <property type="match status" value="1"/>
</dbReference>
<dbReference type="GO" id="GO:0007411">
    <property type="term" value="P:axon guidance"/>
    <property type="evidence" value="ECO:0007669"/>
    <property type="project" value="TreeGrafter"/>
</dbReference>
<dbReference type="Gene3D" id="3.10.100.10">
    <property type="entry name" value="Mannose-Binding Protein A, subunit A"/>
    <property type="match status" value="1"/>
</dbReference>
<feature type="domain" description="Ig-like" evidence="5">
    <location>
        <begin position="674"/>
        <end position="765"/>
    </location>
</feature>
<evidence type="ECO:0000313" key="7">
    <source>
        <dbReference type="EMBL" id="OWF48768.1"/>
    </source>
</evidence>
<reference evidence="7 8" key="1">
    <citation type="journal article" date="2017" name="Nat. Ecol. Evol.">
        <title>Scallop genome provides insights into evolution of bilaterian karyotype and development.</title>
        <authorList>
            <person name="Wang S."/>
            <person name="Zhang J."/>
            <person name="Jiao W."/>
            <person name="Li J."/>
            <person name="Xun X."/>
            <person name="Sun Y."/>
            <person name="Guo X."/>
            <person name="Huan P."/>
            <person name="Dong B."/>
            <person name="Zhang L."/>
            <person name="Hu X."/>
            <person name="Sun X."/>
            <person name="Wang J."/>
            <person name="Zhao C."/>
            <person name="Wang Y."/>
            <person name="Wang D."/>
            <person name="Huang X."/>
            <person name="Wang R."/>
            <person name="Lv J."/>
            <person name="Li Y."/>
            <person name="Zhang Z."/>
            <person name="Liu B."/>
            <person name="Lu W."/>
            <person name="Hui Y."/>
            <person name="Liang J."/>
            <person name="Zhou Z."/>
            <person name="Hou R."/>
            <person name="Li X."/>
            <person name="Liu Y."/>
            <person name="Li H."/>
            <person name="Ning X."/>
            <person name="Lin Y."/>
            <person name="Zhao L."/>
            <person name="Xing Q."/>
            <person name="Dou J."/>
            <person name="Li Y."/>
            <person name="Mao J."/>
            <person name="Guo H."/>
            <person name="Dou H."/>
            <person name="Li T."/>
            <person name="Mu C."/>
            <person name="Jiang W."/>
            <person name="Fu Q."/>
            <person name="Fu X."/>
            <person name="Miao Y."/>
            <person name="Liu J."/>
            <person name="Yu Q."/>
            <person name="Li R."/>
            <person name="Liao H."/>
            <person name="Li X."/>
            <person name="Kong Y."/>
            <person name="Jiang Z."/>
            <person name="Chourrout D."/>
            <person name="Li R."/>
            <person name="Bao Z."/>
        </authorList>
    </citation>
    <scope>NUCLEOTIDE SEQUENCE [LARGE SCALE GENOMIC DNA]</scope>
    <source>
        <strain evidence="7 8">PY_sf001</strain>
    </source>
</reference>
<dbReference type="PROSITE" id="PS50835">
    <property type="entry name" value="IG_LIKE"/>
    <property type="match status" value="6"/>
</dbReference>
<dbReference type="SMART" id="SM00409">
    <property type="entry name" value="IG"/>
    <property type="match status" value="6"/>
</dbReference>
<feature type="chain" id="PRO_5012668097" evidence="3">
    <location>
        <begin position="16"/>
        <end position="1251"/>
    </location>
</feature>
<dbReference type="CDD" id="cd00037">
    <property type="entry name" value="CLECT"/>
    <property type="match status" value="1"/>
</dbReference>
<feature type="domain" description="Fibronectin type-III" evidence="6">
    <location>
        <begin position="992"/>
        <end position="1091"/>
    </location>
</feature>
<dbReference type="InterPro" id="IPR013783">
    <property type="entry name" value="Ig-like_fold"/>
</dbReference>
<dbReference type="CDD" id="cd00063">
    <property type="entry name" value="FN3"/>
    <property type="match status" value="4"/>
</dbReference>
<proteinExistence type="predicted"/>
<feature type="domain" description="Ig-like" evidence="5">
    <location>
        <begin position="577"/>
        <end position="669"/>
    </location>
</feature>
<dbReference type="InterPro" id="IPR003598">
    <property type="entry name" value="Ig_sub2"/>
</dbReference>
<feature type="domain" description="Fibronectin type-III" evidence="6">
    <location>
        <begin position="1096"/>
        <end position="1191"/>
    </location>
</feature>
<keyword evidence="1" id="KW-0677">Repeat</keyword>